<name>A0AAD9VNW9_9HYME</name>
<gene>
    <name evidence="3" type="ORF">KPH14_007770</name>
</gene>
<comment type="caution">
    <text evidence="3">The sequence shown here is derived from an EMBL/GenBank/DDBJ whole genome shotgun (WGS) entry which is preliminary data.</text>
</comment>
<organism evidence="3 4">
    <name type="scientific">Odynerus spinipes</name>
    <dbReference type="NCBI Taxonomy" id="1348599"/>
    <lineage>
        <taxon>Eukaryota</taxon>
        <taxon>Metazoa</taxon>
        <taxon>Ecdysozoa</taxon>
        <taxon>Arthropoda</taxon>
        <taxon>Hexapoda</taxon>
        <taxon>Insecta</taxon>
        <taxon>Pterygota</taxon>
        <taxon>Neoptera</taxon>
        <taxon>Endopterygota</taxon>
        <taxon>Hymenoptera</taxon>
        <taxon>Apocrita</taxon>
        <taxon>Aculeata</taxon>
        <taxon>Vespoidea</taxon>
        <taxon>Vespidae</taxon>
        <taxon>Eumeninae</taxon>
        <taxon>Odynerus</taxon>
    </lineage>
</organism>
<keyword evidence="4" id="KW-1185">Reference proteome</keyword>
<evidence type="ECO:0000313" key="3">
    <source>
        <dbReference type="EMBL" id="KAK2580667.1"/>
    </source>
</evidence>
<dbReference type="InterPro" id="IPR026243">
    <property type="entry name" value="HAUS1"/>
</dbReference>
<reference evidence="3" key="2">
    <citation type="journal article" date="2023" name="Commun. Biol.">
        <title>Intrasexual cuticular hydrocarbon dimorphism in a wasp sheds light on hydrocarbon biosynthesis genes in Hymenoptera.</title>
        <authorList>
            <person name="Moris V.C."/>
            <person name="Podsiadlowski L."/>
            <person name="Martin S."/>
            <person name="Oeyen J.P."/>
            <person name="Donath A."/>
            <person name="Petersen M."/>
            <person name="Wilbrandt J."/>
            <person name="Misof B."/>
            <person name="Liedtke D."/>
            <person name="Thamm M."/>
            <person name="Scheiner R."/>
            <person name="Schmitt T."/>
            <person name="Niehuis O."/>
        </authorList>
    </citation>
    <scope>NUCLEOTIDE SEQUENCE</scope>
    <source>
        <strain evidence="3">GBR_01_08_01A</strain>
    </source>
</reference>
<reference evidence="3" key="1">
    <citation type="submission" date="2021-08" db="EMBL/GenBank/DDBJ databases">
        <authorList>
            <person name="Misof B."/>
            <person name="Oliver O."/>
            <person name="Podsiadlowski L."/>
            <person name="Donath A."/>
            <person name="Peters R."/>
            <person name="Mayer C."/>
            <person name="Rust J."/>
            <person name="Gunkel S."/>
            <person name="Lesny P."/>
            <person name="Martin S."/>
            <person name="Oeyen J.P."/>
            <person name="Petersen M."/>
            <person name="Panagiotis P."/>
            <person name="Wilbrandt J."/>
            <person name="Tanja T."/>
        </authorList>
    </citation>
    <scope>NUCLEOTIDE SEQUENCE</scope>
    <source>
        <strain evidence="3">GBR_01_08_01A</strain>
        <tissue evidence="3">Thorax + abdomen</tissue>
    </source>
</reference>
<dbReference type="Pfam" id="PF25762">
    <property type="entry name" value="HAUS1"/>
    <property type="match status" value="1"/>
</dbReference>
<accession>A0AAD9VNW9</accession>
<keyword evidence="1" id="KW-0175">Coiled coil</keyword>
<dbReference type="Proteomes" id="UP001258017">
    <property type="component" value="Unassembled WGS sequence"/>
</dbReference>
<dbReference type="AlphaFoldDB" id="A0AAD9VNW9"/>
<protein>
    <submittedName>
        <fullName evidence="3">Uncharacterized protein</fullName>
    </submittedName>
</protein>
<dbReference type="EMBL" id="JAIFRP010000050">
    <property type="protein sequence ID" value="KAK2580667.1"/>
    <property type="molecule type" value="Genomic_DNA"/>
</dbReference>
<feature type="region of interest" description="Disordered" evidence="2">
    <location>
        <begin position="1"/>
        <end position="21"/>
    </location>
</feature>
<evidence type="ECO:0000313" key="4">
    <source>
        <dbReference type="Proteomes" id="UP001258017"/>
    </source>
</evidence>
<feature type="coiled-coil region" evidence="1">
    <location>
        <begin position="126"/>
        <end position="188"/>
    </location>
</feature>
<evidence type="ECO:0000256" key="1">
    <source>
        <dbReference type="SAM" id="Coils"/>
    </source>
</evidence>
<sequence length="254" mass="29816">MDCNKVHSFTSNDTSNIKSEDINSPVHDNLLELLQEGIQGTTDENLANEKNIKQFLHMFLLEPKSLANDIKEEFDKVSLVLKAEGLPCINKTSLDIVGRRKNIQELEKDIFEKEMNMKLHFLVTKATSLEKKINCLQQSIDNANNIIHNLKKDTEDSHSQHIFMSMKLKEYNQALEKLETDLQNMHVMDLEPERILEKYKQYVNMTEQVVKLDEFLDQYKDLPPNLLQARLFLKNKQEEYEKLQNIFLQFKESE</sequence>
<feature type="compositionally biased region" description="Polar residues" evidence="2">
    <location>
        <begin position="7"/>
        <end position="17"/>
    </location>
</feature>
<proteinExistence type="predicted"/>
<evidence type="ECO:0000256" key="2">
    <source>
        <dbReference type="SAM" id="MobiDB-lite"/>
    </source>
</evidence>